<sequence length="179" mass="19707">MQVLVRQMYYNTHGVSKHRHKDSQGADTTFILSGATKVDLSVTITPALDYQLPPAASSPPAVVSLDKNIELSEKITIGTSVVNDKVKKMDQKFQVSGKTKSAFAVTEQKVSTMGSAIMKNRYVFTGESWVTGAINKVAKAAGEVRQKAKEKAAMAEEERTREMLDDYAKLHRSPHLHKA</sequence>
<dbReference type="STRING" id="218851.A0A2G5FBV2"/>
<organism evidence="2 3">
    <name type="scientific">Aquilegia coerulea</name>
    <name type="common">Rocky mountain columbine</name>
    <dbReference type="NCBI Taxonomy" id="218851"/>
    <lineage>
        <taxon>Eukaryota</taxon>
        <taxon>Viridiplantae</taxon>
        <taxon>Streptophyta</taxon>
        <taxon>Embryophyta</taxon>
        <taxon>Tracheophyta</taxon>
        <taxon>Spermatophyta</taxon>
        <taxon>Magnoliopsida</taxon>
        <taxon>Ranunculales</taxon>
        <taxon>Ranunculaceae</taxon>
        <taxon>Thalictroideae</taxon>
        <taxon>Aquilegia</taxon>
    </lineage>
</organism>
<evidence type="ECO:0000313" key="2">
    <source>
        <dbReference type="EMBL" id="PIA65499.1"/>
    </source>
</evidence>
<protein>
    <submittedName>
        <fullName evidence="2">Uncharacterized protein</fullName>
    </submittedName>
</protein>
<dbReference type="Proteomes" id="UP000230069">
    <property type="component" value="Unassembled WGS sequence"/>
</dbReference>
<dbReference type="OrthoDB" id="7763451at2759"/>
<gene>
    <name evidence="2" type="ORF">AQUCO_00100775v1</name>
</gene>
<keyword evidence="3" id="KW-1185">Reference proteome</keyword>
<name>A0A2G5FBV2_AQUCA</name>
<dbReference type="EMBL" id="KZ305018">
    <property type="protein sequence ID" value="PIA65499.1"/>
    <property type="molecule type" value="Genomic_DNA"/>
</dbReference>
<reference evidence="2 3" key="1">
    <citation type="submission" date="2017-09" db="EMBL/GenBank/DDBJ databases">
        <title>WGS assembly of Aquilegia coerulea Goldsmith.</title>
        <authorList>
            <person name="Hodges S."/>
            <person name="Kramer E."/>
            <person name="Nordborg M."/>
            <person name="Tomkins J."/>
            <person name="Borevitz J."/>
            <person name="Derieg N."/>
            <person name="Yan J."/>
            <person name="Mihaltcheva S."/>
            <person name="Hayes R.D."/>
            <person name="Rokhsar D."/>
        </authorList>
    </citation>
    <scope>NUCLEOTIDE SEQUENCE [LARGE SCALE GENOMIC DNA]</scope>
    <source>
        <strain evidence="3">cv. Goldsmith</strain>
    </source>
</reference>
<dbReference type="PANTHER" id="PTHR32343:SF10">
    <property type="entry name" value="RNA-BINDING REGION RNP-1 DOMAIN-CONTAINING PROTEIN"/>
    <property type="match status" value="1"/>
</dbReference>
<evidence type="ECO:0000313" key="3">
    <source>
        <dbReference type="Proteomes" id="UP000230069"/>
    </source>
</evidence>
<dbReference type="PANTHER" id="PTHR32343">
    <property type="entry name" value="SERINE/ARGININE-RICH SPLICING FACTOR"/>
    <property type="match status" value="1"/>
</dbReference>
<accession>A0A2G5FBV2</accession>
<evidence type="ECO:0000256" key="1">
    <source>
        <dbReference type="SAM" id="Coils"/>
    </source>
</evidence>
<proteinExistence type="predicted"/>
<dbReference type="AlphaFoldDB" id="A0A2G5FBV2"/>
<dbReference type="InParanoid" id="A0A2G5FBV2"/>
<keyword evidence="1" id="KW-0175">Coiled coil</keyword>
<feature type="coiled-coil region" evidence="1">
    <location>
        <begin position="138"/>
        <end position="165"/>
    </location>
</feature>